<keyword evidence="2" id="KW-0245">EGF-like domain</keyword>
<keyword evidence="8 11" id="KW-1015">Disulfide bond</keyword>
<evidence type="ECO:0000256" key="2">
    <source>
        <dbReference type="ARBA" id="ARBA00022536"/>
    </source>
</evidence>
<evidence type="ECO:0000256" key="3">
    <source>
        <dbReference type="ARBA" id="ARBA00022583"/>
    </source>
</evidence>
<keyword evidence="7" id="KW-0472">Membrane</keyword>
<dbReference type="InterPro" id="IPR000033">
    <property type="entry name" value="LDLR_classB_rpt"/>
</dbReference>
<accession>A0ABQ9USE3</accession>
<evidence type="ECO:0000256" key="9">
    <source>
        <dbReference type="ARBA" id="ARBA00023170"/>
    </source>
</evidence>
<feature type="disulfide bond" evidence="11">
    <location>
        <begin position="286"/>
        <end position="304"/>
    </location>
</feature>
<feature type="disulfide bond" evidence="11">
    <location>
        <begin position="279"/>
        <end position="291"/>
    </location>
</feature>
<dbReference type="InterPro" id="IPR051221">
    <property type="entry name" value="LDLR-related"/>
</dbReference>
<evidence type="ECO:0000256" key="4">
    <source>
        <dbReference type="ARBA" id="ARBA00022692"/>
    </source>
</evidence>
<dbReference type="PROSITE" id="PS01209">
    <property type="entry name" value="LDLRA_1"/>
    <property type="match status" value="1"/>
</dbReference>
<dbReference type="PANTHER" id="PTHR22722">
    <property type="entry name" value="LOW-DENSITY LIPOPROTEIN RECEPTOR-RELATED PROTEIN 2-RELATED"/>
    <property type="match status" value="1"/>
</dbReference>
<comment type="caution">
    <text evidence="11">Lacks conserved residue(s) required for the propagation of feature annotation.</text>
</comment>
<evidence type="ECO:0000256" key="12">
    <source>
        <dbReference type="PROSITE-ProRule" id="PRU00461"/>
    </source>
</evidence>
<dbReference type="Pfam" id="PF00057">
    <property type="entry name" value="Ldl_recept_a"/>
    <property type="match status" value="2"/>
</dbReference>
<comment type="caution">
    <text evidence="13">The sequence shown here is derived from an EMBL/GenBank/DDBJ whole genome shotgun (WGS) entry which is preliminary data.</text>
</comment>
<name>A0ABQ9USE3_SAGOE</name>
<dbReference type="InterPro" id="IPR023415">
    <property type="entry name" value="LDLR_class-A_CS"/>
</dbReference>
<keyword evidence="5" id="KW-0677">Repeat</keyword>
<keyword evidence="3" id="KW-0254">Endocytosis</keyword>
<dbReference type="EMBL" id="JASSZA010000010">
    <property type="protein sequence ID" value="KAK2099995.1"/>
    <property type="molecule type" value="Genomic_DNA"/>
</dbReference>
<evidence type="ECO:0000313" key="13">
    <source>
        <dbReference type="EMBL" id="KAK2099995.1"/>
    </source>
</evidence>
<dbReference type="Pfam" id="PF00058">
    <property type="entry name" value="Ldl_recept_b"/>
    <property type="match status" value="2"/>
</dbReference>
<feature type="disulfide bond" evidence="11">
    <location>
        <begin position="261"/>
        <end position="276"/>
    </location>
</feature>
<proteinExistence type="predicted"/>
<protein>
    <submittedName>
        <fullName evidence="13">Low-density lipoprotein receptor- protein 5</fullName>
    </submittedName>
</protein>
<dbReference type="SMART" id="SM00192">
    <property type="entry name" value="LDLa"/>
    <property type="match status" value="2"/>
</dbReference>
<evidence type="ECO:0000256" key="5">
    <source>
        <dbReference type="ARBA" id="ARBA00022737"/>
    </source>
</evidence>
<dbReference type="PANTHER" id="PTHR22722:SF14">
    <property type="entry name" value="MEGALIN, ISOFORM A"/>
    <property type="match status" value="1"/>
</dbReference>
<dbReference type="SMART" id="SM00135">
    <property type="entry name" value="LY"/>
    <property type="match status" value="3"/>
</dbReference>
<comment type="subcellular location">
    <subcellularLocation>
        <location evidence="1">Membrane</location>
        <topology evidence="1">Single-pass membrane protein</topology>
    </subcellularLocation>
</comment>
<keyword evidence="14" id="KW-1185">Reference proteome</keyword>
<evidence type="ECO:0000256" key="8">
    <source>
        <dbReference type="ARBA" id="ARBA00023157"/>
    </source>
</evidence>
<keyword evidence="9 13" id="KW-0675">Receptor</keyword>
<dbReference type="CDD" id="cd00112">
    <property type="entry name" value="LDLa"/>
    <property type="match status" value="2"/>
</dbReference>
<evidence type="ECO:0000313" key="14">
    <source>
        <dbReference type="Proteomes" id="UP001266305"/>
    </source>
</evidence>
<dbReference type="InterPro" id="IPR011042">
    <property type="entry name" value="6-blade_b-propeller_TolB-like"/>
</dbReference>
<dbReference type="Pfam" id="PF14670">
    <property type="entry name" value="FXa_inhibition"/>
    <property type="match status" value="1"/>
</dbReference>
<keyword evidence="10" id="KW-0325">Glycoprotein</keyword>
<dbReference type="SUPFAM" id="SSF57196">
    <property type="entry name" value="EGF/Laminin"/>
    <property type="match status" value="1"/>
</dbReference>
<feature type="repeat" description="LDL-receptor class B" evidence="12">
    <location>
        <begin position="60"/>
        <end position="104"/>
    </location>
</feature>
<keyword evidence="4" id="KW-0812">Transmembrane</keyword>
<keyword evidence="13" id="KW-0449">Lipoprotein</keyword>
<evidence type="ECO:0000256" key="10">
    <source>
        <dbReference type="ARBA" id="ARBA00023180"/>
    </source>
</evidence>
<dbReference type="Proteomes" id="UP001266305">
    <property type="component" value="Unassembled WGS sequence"/>
</dbReference>
<gene>
    <name evidence="13" type="primary">LRP5_3</name>
    <name evidence="13" type="ORF">P7K49_021343</name>
</gene>
<evidence type="ECO:0000256" key="11">
    <source>
        <dbReference type="PROSITE-ProRule" id="PRU00124"/>
    </source>
</evidence>
<dbReference type="Gene3D" id="4.10.400.10">
    <property type="entry name" value="Low-density Lipoprotein Receptor"/>
    <property type="match status" value="2"/>
</dbReference>
<evidence type="ECO:0000256" key="7">
    <source>
        <dbReference type="ARBA" id="ARBA00023136"/>
    </source>
</evidence>
<dbReference type="InterPro" id="IPR036055">
    <property type="entry name" value="LDL_receptor-like_sf"/>
</dbReference>
<feature type="repeat" description="LDL-receptor class B" evidence="12">
    <location>
        <begin position="105"/>
        <end position="147"/>
    </location>
</feature>
<sequence>MGAAVDRFCSISVKLGPYADIPFVASQAGAFHIAAGCHGFRAGRGDAVLIPVLQPPPSCRYLYFTNMQDRAAKIERAALDGTEREVLFTTGLIRPVALVVDNALGKLFWADADLKRIESCDLSGANRLTLEDANIVQPLGLTVLGKHLYWIDRQQQMIERVEKTTGDKRTRIQGRVTHLTGIHAVEDVSLEEFSAHPCARDNGGCSHICIAKGDGTPRCSCPVHLVLLQNLLTCGEPPTCSPDQFACATGEIDCIPGAWRCDGFPECDDQSDEEGCPVCSAAQFPCARGQCVDLRLRCDGEADCQDRSDEADCDGVSQKPEAHLVVGYRGPQLTPR</sequence>
<evidence type="ECO:0000256" key="1">
    <source>
        <dbReference type="ARBA" id="ARBA00004167"/>
    </source>
</evidence>
<reference evidence="13 14" key="1">
    <citation type="submission" date="2023-05" db="EMBL/GenBank/DDBJ databases">
        <title>B98-5 Cell Line De Novo Hybrid Assembly: An Optical Mapping Approach.</title>
        <authorList>
            <person name="Kananen K."/>
            <person name="Auerbach J.A."/>
            <person name="Kautto E."/>
            <person name="Blachly J.S."/>
        </authorList>
    </citation>
    <scope>NUCLEOTIDE SEQUENCE [LARGE SCALE GENOMIC DNA]</scope>
    <source>
        <strain evidence="13">B95-8</strain>
        <tissue evidence="13">Cell line</tissue>
    </source>
</reference>
<dbReference type="SUPFAM" id="SSF57424">
    <property type="entry name" value="LDL receptor-like module"/>
    <property type="match status" value="2"/>
</dbReference>
<dbReference type="SUPFAM" id="SSF63825">
    <property type="entry name" value="YWTD domain"/>
    <property type="match status" value="1"/>
</dbReference>
<dbReference type="InterPro" id="IPR002172">
    <property type="entry name" value="LDrepeatLR_classA_rpt"/>
</dbReference>
<evidence type="ECO:0000256" key="6">
    <source>
        <dbReference type="ARBA" id="ARBA00022989"/>
    </source>
</evidence>
<dbReference type="PROSITE" id="PS50068">
    <property type="entry name" value="LDLRA_2"/>
    <property type="match status" value="2"/>
</dbReference>
<dbReference type="PRINTS" id="PR00261">
    <property type="entry name" value="LDLRECEPTOR"/>
</dbReference>
<keyword evidence="6" id="KW-1133">Transmembrane helix</keyword>
<organism evidence="13 14">
    <name type="scientific">Saguinus oedipus</name>
    <name type="common">Cotton-top tamarin</name>
    <name type="synonym">Oedipomidas oedipus</name>
    <dbReference type="NCBI Taxonomy" id="9490"/>
    <lineage>
        <taxon>Eukaryota</taxon>
        <taxon>Metazoa</taxon>
        <taxon>Chordata</taxon>
        <taxon>Craniata</taxon>
        <taxon>Vertebrata</taxon>
        <taxon>Euteleostomi</taxon>
        <taxon>Mammalia</taxon>
        <taxon>Eutheria</taxon>
        <taxon>Euarchontoglires</taxon>
        <taxon>Primates</taxon>
        <taxon>Haplorrhini</taxon>
        <taxon>Platyrrhini</taxon>
        <taxon>Cebidae</taxon>
        <taxon>Callitrichinae</taxon>
        <taxon>Saguinus</taxon>
    </lineage>
</organism>
<dbReference type="PROSITE" id="PS51120">
    <property type="entry name" value="LDLRB"/>
    <property type="match status" value="2"/>
</dbReference>
<dbReference type="Gene3D" id="2.120.10.30">
    <property type="entry name" value="TolB, C-terminal domain"/>
    <property type="match status" value="1"/>
</dbReference>
<feature type="disulfide bond" evidence="11">
    <location>
        <begin position="298"/>
        <end position="313"/>
    </location>
</feature>